<feature type="compositionally biased region" description="Basic and acidic residues" evidence="1">
    <location>
        <begin position="310"/>
        <end position="322"/>
    </location>
</feature>
<dbReference type="HOGENOM" id="CLU_836343_0_0_11"/>
<protein>
    <submittedName>
        <fullName evidence="2">Uncharacterized protein</fullName>
    </submittedName>
</protein>
<dbReference type="Proteomes" id="UP000019150">
    <property type="component" value="Chromosome"/>
</dbReference>
<dbReference type="eggNOG" id="ENOG50323Q2">
    <property type="taxonomic scope" value="Bacteria"/>
</dbReference>
<sequence>MVMRNESGAVPTRAGALWLTSECRQLIEAIRIGLGVELIATQLQRSRSAVQARCHMLLPERLAAEFKKSEAVDLLGIELDDHPDYDWEQRLRDHAAAAGKRYWSEAMDAVLFDAWQQGRPWGEIVAATGATELEVARRCKRRGWAADLAEVADRIGFDPHGEVAAQLDPAKVWVLIIDGLHSPKQHVSVHRTRGSADITRERLIDEYIAAGGTDDQLTVTLVAGSPAGETPPRPSVVRSPIRVGPAVAAFCEPSSSSAHSHGPNSPDSHCQVGLQLRSESSCRSEASGDAARAICGCGWLGPWQPTLRQAESDVATHHREQGHSVGTPFPSE</sequence>
<evidence type="ECO:0000313" key="3">
    <source>
        <dbReference type="Proteomes" id="UP000019150"/>
    </source>
</evidence>
<proteinExistence type="predicted"/>
<evidence type="ECO:0000313" key="2">
    <source>
        <dbReference type="EMBL" id="AHH16647.1"/>
    </source>
</evidence>
<feature type="region of interest" description="Disordered" evidence="1">
    <location>
        <begin position="310"/>
        <end position="332"/>
    </location>
</feature>
<evidence type="ECO:0000256" key="1">
    <source>
        <dbReference type="SAM" id="MobiDB-lite"/>
    </source>
</evidence>
<feature type="compositionally biased region" description="Low complexity" evidence="1">
    <location>
        <begin position="253"/>
        <end position="266"/>
    </location>
</feature>
<dbReference type="KEGG" id="nno:NONO_c18470"/>
<reference evidence="2 3" key="1">
    <citation type="journal article" date="2014" name="Appl. Environ. Microbiol.">
        <title>Insights into the Microbial Degradation of Rubber and Gutta-Percha by Analysis of the Complete Genome of Nocardia nova SH22a.</title>
        <authorList>
            <person name="Luo Q."/>
            <person name="Hiessl S."/>
            <person name="Poehlein A."/>
            <person name="Daniel R."/>
            <person name="Steinbuchel A."/>
        </authorList>
    </citation>
    <scope>NUCLEOTIDE SEQUENCE [LARGE SCALE GENOMIC DNA]</scope>
    <source>
        <strain evidence="2">SH22a</strain>
    </source>
</reference>
<dbReference type="AlphaFoldDB" id="W5TBP4"/>
<feature type="region of interest" description="Disordered" evidence="1">
    <location>
        <begin position="252"/>
        <end position="271"/>
    </location>
</feature>
<gene>
    <name evidence="2" type="ORF">NONO_c18470</name>
</gene>
<name>W5TBP4_9NOCA</name>
<organism evidence="2 3">
    <name type="scientific">Nocardia nova SH22a</name>
    <dbReference type="NCBI Taxonomy" id="1415166"/>
    <lineage>
        <taxon>Bacteria</taxon>
        <taxon>Bacillati</taxon>
        <taxon>Actinomycetota</taxon>
        <taxon>Actinomycetes</taxon>
        <taxon>Mycobacteriales</taxon>
        <taxon>Nocardiaceae</taxon>
        <taxon>Nocardia</taxon>
    </lineage>
</organism>
<keyword evidence="3" id="KW-1185">Reference proteome</keyword>
<dbReference type="EMBL" id="CP006850">
    <property type="protein sequence ID" value="AHH16647.1"/>
    <property type="molecule type" value="Genomic_DNA"/>
</dbReference>
<accession>W5TBP4</accession>